<dbReference type="GO" id="GO:0048039">
    <property type="term" value="F:ubiquinone binding"/>
    <property type="evidence" value="ECO:0007669"/>
    <property type="project" value="InterPro"/>
</dbReference>
<evidence type="ECO:0000313" key="6">
    <source>
        <dbReference type="Proteomes" id="UP001140513"/>
    </source>
</evidence>
<dbReference type="AlphaFoldDB" id="A0A9W8X8X2"/>
<dbReference type="InterPro" id="IPR005031">
    <property type="entry name" value="COQ10_START"/>
</dbReference>
<evidence type="ECO:0000313" key="5">
    <source>
        <dbReference type="EMBL" id="KAJ4344554.1"/>
    </source>
</evidence>
<dbReference type="InterPro" id="IPR023393">
    <property type="entry name" value="START-like_dom_sf"/>
</dbReference>
<comment type="function">
    <text evidence="3">Required for the function of coenzyme Q in the respiratory chain. May serve as a chaperone or may be involved in the transport of Q6 from its site of synthesis to the catalytic sites of the respiratory complexes.</text>
</comment>
<dbReference type="PANTHER" id="PTHR12901:SF10">
    <property type="entry name" value="COENZYME Q-BINDING PROTEIN COQ10, MITOCHONDRIAL"/>
    <property type="match status" value="1"/>
</dbReference>
<evidence type="ECO:0000256" key="2">
    <source>
        <dbReference type="ARBA" id="ARBA00011814"/>
    </source>
</evidence>
<organism evidence="5 6">
    <name type="scientific">Didymosphaeria variabile</name>
    <dbReference type="NCBI Taxonomy" id="1932322"/>
    <lineage>
        <taxon>Eukaryota</taxon>
        <taxon>Fungi</taxon>
        <taxon>Dikarya</taxon>
        <taxon>Ascomycota</taxon>
        <taxon>Pezizomycotina</taxon>
        <taxon>Dothideomycetes</taxon>
        <taxon>Pleosporomycetidae</taxon>
        <taxon>Pleosporales</taxon>
        <taxon>Massarineae</taxon>
        <taxon>Didymosphaeriaceae</taxon>
        <taxon>Didymosphaeria</taxon>
    </lineage>
</organism>
<reference evidence="5" key="1">
    <citation type="submission" date="2022-10" db="EMBL/GenBank/DDBJ databases">
        <title>Tapping the CABI collections for fungal endophytes: first genome assemblies for Collariella, Neodidymelliopsis, Ascochyta clinopodiicola, Didymella pomorum, Didymosphaeria variabile, Neocosmospora piperis and Neocucurbitaria cava.</title>
        <authorList>
            <person name="Hill R."/>
        </authorList>
    </citation>
    <scope>NUCLEOTIDE SEQUENCE</scope>
    <source>
        <strain evidence="5">IMI 356815</strain>
    </source>
</reference>
<keyword evidence="6" id="KW-1185">Reference proteome</keyword>
<gene>
    <name evidence="5" type="primary">COQ10</name>
    <name evidence="5" type="ORF">N0V89_012298</name>
</gene>
<dbReference type="Pfam" id="PF03364">
    <property type="entry name" value="Polyketide_cyc"/>
    <property type="match status" value="1"/>
</dbReference>
<feature type="domain" description="Coenzyme Q-binding protein COQ10 START" evidence="4">
    <location>
        <begin position="54"/>
        <end position="216"/>
    </location>
</feature>
<dbReference type="CDD" id="cd07813">
    <property type="entry name" value="COQ10p_like"/>
    <property type="match status" value="1"/>
</dbReference>
<dbReference type="GO" id="GO:0045333">
    <property type="term" value="P:cellular respiration"/>
    <property type="evidence" value="ECO:0007669"/>
    <property type="project" value="InterPro"/>
</dbReference>
<dbReference type="RefSeq" id="XP_056065006.1">
    <property type="nucleotide sequence ID" value="XM_056221019.1"/>
</dbReference>
<evidence type="ECO:0000256" key="1">
    <source>
        <dbReference type="ARBA" id="ARBA00006885"/>
    </source>
</evidence>
<dbReference type="PANTHER" id="PTHR12901">
    <property type="entry name" value="SPERM PROTEIN HOMOLOG"/>
    <property type="match status" value="1"/>
</dbReference>
<comment type="subunit">
    <text evidence="2">Interacts with coenzyme Q.</text>
</comment>
<dbReference type="OrthoDB" id="292693at2759"/>
<accession>A0A9W8X8X2</accession>
<evidence type="ECO:0000259" key="4">
    <source>
        <dbReference type="Pfam" id="PF03364"/>
    </source>
</evidence>
<dbReference type="SUPFAM" id="SSF55961">
    <property type="entry name" value="Bet v1-like"/>
    <property type="match status" value="1"/>
</dbReference>
<evidence type="ECO:0000256" key="3">
    <source>
        <dbReference type="ARBA" id="ARBA00024947"/>
    </source>
</evidence>
<comment type="similarity">
    <text evidence="1">Belongs to the COQ10 family.</text>
</comment>
<dbReference type="GeneID" id="80915828"/>
<dbReference type="EMBL" id="JAPEUX010000010">
    <property type="protein sequence ID" value="KAJ4344554.1"/>
    <property type="molecule type" value="Genomic_DNA"/>
</dbReference>
<protein>
    <submittedName>
        <fullName evidence="5">Coenzyme Q-binding protein coq10, mitochondrial</fullName>
    </submittedName>
</protein>
<dbReference type="InterPro" id="IPR044996">
    <property type="entry name" value="COQ10-like"/>
</dbReference>
<sequence>MAALRTFRPLLRGPTHRLADLPQRRTFLPNPFQSSLNPLNGSAQPQTLTAKRVLPYPAAPIYSIVSDVQSYSSFLPYCQSSAVTRWSSPDAAYARKWPSEASLVIGWGNLTESFTSRVFCVPGRIVESIGGDTETELKAQDITHHLEGAQDADKGARGAANGLMTHLRSRWTIEALGKDMTEVSLALEFAFSNPMYMALSAGAAPKVADIMVKAFEERVKKLLDGNPEMARAELGELEGSRLMK</sequence>
<proteinExistence type="inferred from homology"/>
<name>A0A9W8X8X2_9PLEO</name>
<dbReference type="Gene3D" id="3.30.530.20">
    <property type="match status" value="1"/>
</dbReference>
<dbReference type="Proteomes" id="UP001140513">
    <property type="component" value="Unassembled WGS sequence"/>
</dbReference>
<dbReference type="GO" id="GO:0005739">
    <property type="term" value="C:mitochondrion"/>
    <property type="evidence" value="ECO:0007669"/>
    <property type="project" value="TreeGrafter"/>
</dbReference>
<comment type="caution">
    <text evidence="5">The sequence shown here is derived from an EMBL/GenBank/DDBJ whole genome shotgun (WGS) entry which is preliminary data.</text>
</comment>